<dbReference type="OrthoDB" id="1693754at2759"/>
<accession>A0A8K0HRY9</accession>
<evidence type="ECO:0000313" key="2">
    <source>
        <dbReference type="EMBL" id="KAF3457299.1"/>
    </source>
</evidence>
<dbReference type="Proteomes" id="UP000796880">
    <property type="component" value="Unassembled WGS sequence"/>
</dbReference>
<reference evidence="2" key="1">
    <citation type="submission" date="2020-03" db="EMBL/GenBank/DDBJ databases">
        <title>A high-quality chromosome-level genome assembly of a woody plant with both climbing and erect habits, Rhamnella rubrinervis.</title>
        <authorList>
            <person name="Lu Z."/>
            <person name="Yang Y."/>
            <person name="Zhu X."/>
            <person name="Sun Y."/>
        </authorList>
    </citation>
    <scope>NUCLEOTIDE SEQUENCE</scope>
    <source>
        <strain evidence="2">BYM</strain>
        <tissue evidence="2">Leaf</tissue>
    </source>
</reference>
<evidence type="ECO:0000256" key="1">
    <source>
        <dbReference type="SAM" id="MobiDB-lite"/>
    </source>
</evidence>
<comment type="caution">
    <text evidence="2">The sequence shown here is derived from an EMBL/GenBank/DDBJ whole genome shotgun (WGS) entry which is preliminary data.</text>
</comment>
<feature type="region of interest" description="Disordered" evidence="1">
    <location>
        <begin position="22"/>
        <end position="95"/>
    </location>
</feature>
<name>A0A8K0HRY9_9ROSA</name>
<protein>
    <submittedName>
        <fullName evidence="2">Uncharacterized protein</fullName>
    </submittedName>
</protein>
<dbReference type="EMBL" id="VOIH02000001">
    <property type="protein sequence ID" value="KAF3457299.1"/>
    <property type="molecule type" value="Genomic_DNA"/>
</dbReference>
<dbReference type="AlphaFoldDB" id="A0A8K0HRY9"/>
<sequence>MMLLKQLINIEDQTTKFVGVAEEDAGIDPNGEKAEKGPGATKSSGFGGLRLEGMLGIEDPIGVGNTPPGEGKSGEMSGDSSWKVDGGGFEEGNAGEAEILEALGLT</sequence>
<proteinExistence type="predicted"/>
<keyword evidence="3" id="KW-1185">Reference proteome</keyword>
<organism evidence="2 3">
    <name type="scientific">Rhamnella rubrinervis</name>
    <dbReference type="NCBI Taxonomy" id="2594499"/>
    <lineage>
        <taxon>Eukaryota</taxon>
        <taxon>Viridiplantae</taxon>
        <taxon>Streptophyta</taxon>
        <taxon>Embryophyta</taxon>
        <taxon>Tracheophyta</taxon>
        <taxon>Spermatophyta</taxon>
        <taxon>Magnoliopsida</taxon>
        <taxon>eudicotyledons</taxon>
        <taxon>Gunneridae</taxon>
        <taxon>Pentapetalae</taxon>
        <taxon>rosids</taxon>
        <taxon>fabids</taxon>
        <taxon>Rosales</taxon>
        <taxon>Rhamnaceae</taxon>
        <taxon>rhamnoid group</taxon>
        <taxon>Rhamneae</taxon>
        <taxon>Rhamnella</taxon>
    </lineage>
</organism>
<gene>
    <name evidence="2" type="ORF">FNV43_RR01956</name>
</gene>
<evidence type="ECO:0000313" key="3">
    <source>
        <dbReference type="Proteomes" id="UP000796880"/>
    </source>
</evidence>